<dbReference type="AlphaFoldDB" id="A0AB34J3L4"/>
<protein>
    <submittedName>
        <fullName evidence="2">Uncharacterized protein</fullName>
    </submittedName>
</protein>
<proteinExistence type="predicted"/>
<feature type="compositionally biased region" description="Basic and acidic residues" evidence="1">
    <location>
        <begin position="174"/>
        <end position="184"/>
    </location>
</feature>
<dbReference type="EMBL" id="JBGBPQ010000013">
    <property type="protein sequence ID" value="KAL1512263.1"/>
    <property type="molecule type" value="Genomic_DNA"/>
</dbReference>
<keyword evidence="3" id="KW-1185">Reference proteome</keyword>
<feature type="compositionally biased region" description="Polar residues" evidence="1">
    <location>
        <begin position="188"/>
        <end position="199"/>
    </location>
</feature>
<evidence type="ECO:0000313" key="2">
    <source>
        <dbReference type="EMBL" id="KAL1512263.1"/>
    </source>
</evidence>
<dbReference type="Proteomes" id="UP001515480">
    <property type="component" value="Unassembled WGS sequence"/>
</dbReference>
<evidence type="ECO:0000256" key="1">
    <source>
        <dbReference type="SAM" id="MobiDB-lite"/>
    </source>
</evidence>
<comment type="caution">
    <text evidence="2">The sequence shown here is derived from an EMBL/GenBank/DDBJ whole genome shotgun (WGS) entry which is preliminary data.</text>
</comment>
<sequence>MVLATLASSHAFSTAPASIRTAHSKSLVARRPSAHPFALLGAGAARRHGASFLATSDAAPIKPLLLQASFALKLLASLLCSSLCFAARAYAAERLKTAPVSSVASAPFVVTADMMKWGGLAVLFGAAYAFRREEVPILTETVVEDTSSATSSEDTVDAAGEVDVMSALRKRMQELAEERKKAEESDPNDSSGEWGTGSTAVLEPPPPDAPEVRSSLLDDGPAVDFPVGFPLREGEIVESAAAEPEEPSLASKEQIEMLERMFGTRSDNA</sequence>
<accession>A0AB34J3L4</accession>
<evidence type="ECO:0000313" key="3">
    <source>
        <dbReference type="Proteomes" id="UP001515480"/>
    </source>
</evidence>
<organism evidence="2 3">
    <name type="scientific">Prymnesium parvum</name>
    <name type="common">Toxic golden alga</name>
    <dbReference type="NCBI Taxonomy" id="97485"/>
    <lineage>
        <taxon>Eukaryota</taxon>
        <taxon>Haptista</taxon>
        <taxon>Haptophyta</taxon>
        <taxon>Prymnesiophyceae</taxon>
        <taxon>Prymnesiales</taxon>
        <taxon>Prymnesiaceae</taxon>
        <taxon>Prymnesium</taxon>
    </lineage>
</organism>
<feature type="region of interest" description="Disordered" evidence="1">
    <location>
        <begin position="174"/>
        <end position="228"/>
    </location>
</feature>
<gene>
    <name evidence="2" type="ORF">AB1Y20_005525</name>
</gene>
<name>A0AB34J3L4_PRYPA</name>
<reference evidence="2 3" key="1">
    <citation type="journal article" date="2024" name="Science">
        <title>Giant polyketide synthase enzymes in the biosynthesis of giant marine polyether toxins.</title>
        <authorList>
            <person name="Fallon T.R."/>
            <person name="Shende V.V."/>
            <person name="Wierzbicki I.H."/>
            <person name="Pendleton A.L."/>
            <person name="Watervoot N.F."/>
            <person name="Auber R.P."/>
            <person name="Gonzalez D.J."/>
            <person name="Wisecaver J.H."/>
            <person name="Moore B.S."/>
        </authorList>
    </citation>
    <scope>NUCLEOTIDE SEQUENCE [LARGE SCALE GENOMIC DNA]</scope>
    <source>
        <strain evidence="2 3">12B1</strain>
    </source>
</reference>